<reference evidence="2 3" key="1">
    <citation type="submission" date="2024-02" db="EMBL/GenBank/DDBJ databases">
        <title>De novo assembly and annotation of 12 fungi associated with fruit tree decline syndrome in Ontario, Canada.</title>
        <authorList>
            <person name="Sulman M."/>
            <person name="Ellouze W."/>
            <person name="Ilyukhin E."/>
        </authorList>
    </citation>
    <scope>NUCLEOTIDE SEQUENCE [LARGE SCALE GENOMIC DNA]</scope>
    <source>
        <strain evidence="2 3">M42-189</strain>
    </source>
</reference>
<evidence type="ECO:0000313" key="3">
    <source>
        <dbReference type="Proteomes" id="UP001521785"/>
    </source>
</evidence>
<proteinExistence type="predicted"/>
<feature type="domain" description="F-box" evidence="1">
    <location>
        <begin position="5"/>
        <end position="51"/>
    </location>
</feature>
<dbReference type="PROSITE" id="PS50181">
    <property type="entry name" value="FBOX"/>
    <property type="match status" value="1"/>
</dbReference>
<keyword evidence="3" id="KW-1185">Reference proteome</keyword>
<dbReference type="CDD" id="cd09917">
    <property type="entry name" value="F-box_SF"/>
    <property type="match status" value="1"/>
</dbReference>
<dbReference type="Gene3D" id="1.20.1280.50">
    <property type="match status" value="1"/>
</dbReference>
<dbReference type="EMBL" id="JAKJXO020000013">
    <property type="protein sequence ID" value="KAL1597019.1"/>
    <property type="molecule type" value="Genomic_DNA"/>
</dbReference>
<evidence type="ECO:0000313" key="2">
    <source>
        <dbReference type="EMBL" id="KAL1597019.1"/>
    </source>
</evidence>
<sequence>MPNAAPTFALTTPELLEFILAALPPRDLLLAQRVCKQWHSLISTSPILQYLLYFRSYPTTSCSPSTSTYTLNPLLTSAFPFLFSPKDVGPAERADDWDVEWGDLELPAAVDGNVKPFIYSSFGRNPPAFRRKEASWRRMHISNPPVRTVVWRHESAGMAGLYIGECVTGFGDATRGTSSIALGTLGKDALQKKLDDELETGFRKTEEGYLVSRDQVDLQKEDGLRMAILYDYLFEANCTGHVSSYWNVEFAVGHYPHPHKVVEHAHLSNPQLSLANLMRGEGHEGAGVTMLVEVHWSGGCVVEEEQDYPQFRSDAYQNVSVGPMDTVKKMMWD</sequence>
<dbReference type="Pfam" id="PF12937">
    <property type="entry name" value="F-box-like"/>
    <property type="match status" value="1"/>
</dbReference>
<comment type="caution">
    <text evidence="2">The sequence shown here is derived from an EMBL/GenBank/DDBJ whole genome shotgun (WGS) entry which is preliminary data.</text>
</comment>
<dbReference type="InterPro" id="IPR001810">
    <property type="entry name" value="F-box_dom"/>
</dbReference>
<organism evidence="2 3">
    <name type="scientific">Paraconiothyrium brasiliense</name>
    <dbReference type="NCBI Taxonomy" id="300254"/>
    <lineage>
        <taxon>Eukaryota</taxon>
        <taxon>Fungi</taxon>
        <taxon>Dikarya</taxon>
        <taxon>Ascomycota</taxon>
        <taxon>Pezizomycotina</taxon>
        <taxon>Dothideomycetes</taxon>
        <taxon>Pleosporomycetidae</taxon>
        <taxon>Pleosporales</taxon>
        <taxon>Massarineae</taxon>
        <taxon>Didymosphaeriaceae</taxon>
        <taxon>Paraconiothyrium</taxon>
    </lineage>
</organism>
<protein>
    <recommendedName>
        <fullName evidence="1">F-box domain-containing protein</fullName>
    </recommendedName>
</protein>
<dbReference type="Proteomes" id="UP001521785">
    <property type="component" value="Unassembled WGS sequence"/>
</dbReference>
<accession>A0ABR3QXY4</accession>
<evidence type="ECO:0000259" key="1">
    <source>
        <dbReference type="PROSITE" id="PS50181"/>
    </source>
</evidence>
<dbReference type="SUPFAM" id="SSF81383">
    <property type="entry name" value="F-box domain"/>
    <property type="match status" value="1"/>
</dbReference>
<dbReference type="InterPro" id="IPR036047">
    <property type="entry name" value="F-box-like_dom_sf"/>
</dbReference>
<gene>
    <name evidence="2" type="ORF">SLS60_008601</name>
</gene>
<name>A0ABR3QXY4_9PLEO</name>